<accession>A0AAD8FL10</accession>
<dbReference type="AlphaFoldDB" id="A0AAD8FL10"/>
<sequence length="69" mass="7830">MPSLPLNKSGHTKSTSFQGWTYQVYLFPRLDMLSLPLSKSTSFKGWTYQFYLFPSLDMPSLPLSKAGHA</sequence>
<evidence type="ECO:0000313" key="2">
    <source>
        <dbReference type="Proteomes" id="UP001233172"/>
    </source>
</evidence>
<evidence type="ECO:0000313" key="1">
    <source>
        <dbReference type="EMBL" id="KAK0067833.1"/>
    </source>
</evidence>
<gene>
    <name evidence="1" type="ORF">Bpfe_002674</name>
</gene>
<comment type="caution">
    <text evidence="1">The sequence shown here is derived from an EMBL/GenBank/DDBJ whole genome shotgun (WGS) entry which is preliminary data.</text>
</comment>
<organism evidence="1 2">
    <name type="scientific">Biomphalaria pfeifferi</name>
    <name type="common">Bloodfluke planorb</name>
    <name type="synonym">Freshwater snail</name>
    <dbReference type="NCBI Taxonomy" id="112525"/>
    <lineage>
        <taxon>Eukaryota</taxon>
        <taxon>Metazoa</taxon>
        <taxon>Spiralia</taxon>
        <taxon>Lophotrochozoa</taxon>
        <taxon>Mollusca</taxon>
        <taxon>Gastropoda</taxon>
        <taxon>Heterobranchia</taxon>
        <taxon>Euthyneura</taxon>
        <taxon>Panpulmonata</taxon>
        <taxon>Hygrophila</taxon>
        <taxon>Lymnaeoidea</taxon>
        <taxon>Planorbidae</taxon>
        <taxon>Biomphalaria</taxon>
    </lineage>
</organism>
<protein>
    <submittedName>
        <fullName evidence="1">Uncharacterized protein</fullName>
    </submittedName>
</protein>
<name>A0AAD8FL10_BIOPF</name>
<dbReference type="Proteomes" id="UP001233172">
    <property type="component" value="Unassembled WGS sequence"/>
</dbReference>
<reference evidence="1" key="2">
    <citation type="submission" date="2023-04" db="EMBL/GenBank/DDBJ databases">
        <authorList>
            <person name="Bu L."/>
            <person name="Lu L."/>
            <person name="Laidemitt M.R."/>
            <person name="Zhang S.M."/>
            <person name="Mutuku M."/>
            <person name="Mkoji G."/>
            <person name="Steinauer M."/>
            <person name="Loker E.S."/>
        </authorList>
    </citation>
    <scope>NUCLEOTIDE SEQUENCE</scope>
    <source>
        <strain evidence="1">KasaAsao</strain>
        <tissue evidence="1">Whole Snail</tissue>
    </source>
</reference>
<proteinExistence type="predicted"/>
<reference evidence="1" key="1">
    <citation type="journal article" date="2023" name="PLoS Negl. Trop. Dis.">
        <title>A genome sequence for Biomphalaria pfeifferi, the major vector snail for the human-infecting parasite Schistosoma mansoni.</title>
        <authorList>
            <person name="Bu L."/>
            <person name="Lu L."/>
            <person name="Laidemitt M.R."/>
            <person name="Zhang S.M."/>
            <person name="Mutuku M."/>
            <person name="Mkoji G."/>
            <person name="Steinauer M."/>
            <person name="Loker E.S."/>
        </authorList>
    </citation>
    <scope>NUCLEOTIDE SEQUENCE</scope>
    <source>
        <strain evidence="1">KasaAsao</strain>
    </source>
</reference>
<keyword evidence="2" id="KW-1185">Reference proteome</keyword>
<dbReference type="EMBL" id="JASAOG010000006">
    <property type="protein sequence ID" value="KAK0067833.1"/>
    <property type="molecule type" value="Genomic_DNA"/>
</dbReference>